<dbReference type="RefSeq" id="WP_277577118.1">
    <property type="nucleotide sequence ID" value="NZ_JANRMI010000001.1"/>
</dbReference>
<proteinExistence type="predicted"/>
<dbReference type="Proteomes" id="UP001152321">
    <property type="component" value="Unassembled WGS sequence"/>
</dbReference>
<gene>
    <name evidence="1" type="ORF">NWE73_04655</name>
</gene>
<reference evidence="1" key="1">
    <citation type="submission" date="2022-08" db="EMBL/GenBank/DDBJ databases">
        <title>Novel Bdellovibrio Species Isolated from Svalbard: Designation Bdellovibrio svalbardensis.</title>
        <authorList>
            <person name="Mitchell R.J."/>
            <person name="Choi S.Y."/>
        </authorList>
    </citation>
    <scope>NUCLEOTIDE SEQUENCE</scope>
    <source>
        <strain evidence="1">PAP01</strain>
    </source>
</reference>
<evidence type="ECO:0000313" key="1">
    <source>
        <dbReference type="EMBL" id="MDG0815644.1"/>
    </source>
</evidence>
<dbReference type="EMBL" id="JANRMI010000001">
    <property type="protein sequence ID" value="MDG0815644.1"/>
    <property type="molecule type" value="Genomic_DNA"/>
</dbReference>
<organism evidence="1 2">
    <name type="scientific">Bdellovibrio svalbardensis</name>
    <dbReference type="NCBI Taxonomy" id="2972972"/>
    <lineage>
        <taxon>Bacteria</taxon>
        <taxon>Pseudomonadati</taxon>
        <taxon>Bdellovibrionota</taxon>
        <taxon>Bdellovibrionia</taxon>
        <taxon>Bdellovibrionales</taxon>
        <taxon>Pseudobdellovibrionaceae</taxon>
        <taxon>Bdellovibrio</taxon>
    </lineage>
</organism>
<comment type="caution">
    <text evidence="1">The sequence shown here is derived from an EMBL/GenBank/DDBJ whole genome shotgun (WGS) entry which is preliminary data.</text>
</comment>
<protein>
    <submittedName>
        <fullName evidence="1">Uncharacterized protein</fullName>
    </submittedName>
</protein>
<evidence type="ECO:0000313" key="2">
    <source>
        <dbReference type="Proteomes" id="UP001152321"/>
    </source>
</evidence>
<keyword evidence="2" id="KW-1185">Reference proteome</keyword>
<sequence length="86" mass="9674">MLLFFSLQSFAQDKAPDKAPAKAAVANKKTKKVQVSFDDELVKGATEKPDLSNMNTKTDFNYKKLIRVRENFVNEMEGGLDDFKGN</sequence>
<name>A0ABT6DI89_9BACT</name>
<accession>A0ABT6DI89</accession>